<sequence>MLAFPTFSVNNNNNSLFQYNIQPDANFSFPIIVSFPSLSPYGSCINVPYSFLMNLNSQNYITPQSSVENSQPAPISVPEQLKDNLIKKMINLIGANTPKTELGATIKSDINKKIGPSSSAPNVNLKSILQSPPESNKKNSRVHFTKEEDDKIKELVKKFGTKNWSIIALFMDGRTAKQCRDRYSNYLIPGFFQGEWSKEEDELLKKLYSENGSKWSIIQTYFPNRSSNSIKNRWYYFLRKKDEIGLKDINECNDDKEKMSKSKICDGDFEINEEEDNHDFNPQINTNNEQVKVEIQIKEETDNLFEMENEIIDALGNNTNMLFDDEWITFN</sequence>
<evidence type="ECO:0000259" key="2">
    <source>
        <dbReference type="PROSITE" id="PS50090"/>
    </source>
</evidence>
<feature type="compositionally biased region" description="Polar residues" evidence="1">
    <location>
        <begin position="117"/>
        <end position="134"/>
    </location>
</feature>
<dbReference type="InterPro" id="IPR009057">
    <property type="entry name" value="Homeodomain-like_sf"/>
</dbReference>
<feature type="domain" description="HTH myb-type" evidence="3">
    <location>
        <begin position="194"/>
        <end position="242"/>
    </location>
</feature>
<dbReference type="Pfam" id="PF00249">
    <property type="entry name" value="Myb_DNA-binding"/>
    <property type="match status" value="2"/>
</dbReference>
<comment type="caution">
    <text evidence="4">The sequence shown here is derived from an EMBL/GenBank/DDBJ whole genome shotgun (WGS) entry which is preliminary data.</text>
</comment>
<feature type="region of interest" description="Disordered" evidence="1">
    <location>
        <begin position="117"/>
        <end position="141"/>
    </location>
</feature>
<gene>
    <name evidence="4" type="ORF">M9Y10_010169</name>
</gene>
<dbReference type="PROSITE" id="PS51294">
    <property type="entry name" value="HTH_MYB"/>
    <property type="match status" value="2"/>
</dbReference>
<feature type="domain" description="Myb-like" evidence="2">
    <location>
        <begin position="136"/>
        <end position="187"/>
    </location>
</feature>
<name>A0ABR2IRF1_9EUKA</name>
<reference evidence="4 5" key="1">
    <citation type="submission" date="2024-04" db="EMBL/GenBank/DDBJ databases">
        <title>Tritrichomonas musculus Genome.</title>
        <authorList>
            <person name="Alves-Ferreira E."/>
            <person name="Grigg M."/>
            <person name="Lorenzi H."/>
            <person name="Galac M."/>
        </authorList>
    </citation>
    <scope>NUCLEOTIDE SEQUENCE [LARGE SCALE GENOMIC DNA]</scope>
    <source>
        <strain evidence="4 5">EAF2021</strain>
    </source>
</reference>
<protein>
    <recommendedName>
        <fullName evidence="6">Myb-like DNA-binding domain containing protein</fullName>
    </recommendedName>
</protein>
<keyword evidence="5" id="KW-1185">Reference proteome</keyword>
<dbReference type="Gene3D" id="1.10.10.60">
    <property type="entry name" value="Homeodomain-like"/>
    <property type="match status" value="2"/>
</dbReference>
<dbReference type="EMBL" id="JAPFFF010000015">
    <property type="protein sequence ID" value="KAK8867192.1"/>
    <property type="molecule type" value="Genomic_DNA"/>
</dbReference>
<proteinExistence type="predicted"/>
<feature type="domain" description="Myb-like" evidence="2">
    <location>
        <begin position="188"/>
        <end position="238"/>
    </location>
</feature>
<dbReference type="Proteomes" id="UP001470230">
    <property type="component" value="Unassembled WGS sequence"/>
</dbReference>
<dbReference type="PROSITE" id="PS50090">
    <property type="entry name" value="MYB_LIKE"/>
    <property type="match status" value="2"/>
</dbReference>
<evidence type="ECO:0000259" key="3">
    <source>
        <dbReference type="PROSITE" id="PS51294"/>
    </source>
</evidence>
<dbReference type="SUPFAM" id="SSF46689">
    <property type="entry name" value="Homeodomain-like"/>
    <property type="match status" value="1"/>
</dbReference>
<evidence type="ECO:0000256" key="1">
    <source>
        <dbReference type="SAM" id="MobiDB-lite"/>
    </source>
</evidence>
<accession>A0ABR2IRF1</accession>
<evidence type="ECO:0000313" key="4">
    <source>
        <dbReference type="EMBL" id="KAK8867192.1"/>
    </source>
</evidence>
<dbReference type="PANTHER" id="PTHR45614:SF253">
    <property type="entry name" value="CHROMOSOME UNDETERMINED SCAFFOLD_38, WHOLE GENOME SHOTGUN SEQUENCE"/>
    <property type="match status" value="1"/>
</dbReference>
<dbReference type="InterPro" id="IPR050560">
    <property type="entry name" value="MYB_TF"/>
</dbReference>
<dbReference type="CDD" id="cd00167">
    <property type="entry name" value="SANT"/>
    <property type="match status" value="2"/>
</dbReference>
<dbReference type="SMART" id="SM00717">
    <property type="entry name" value="SANT"/>
    <property type="match status" value="2"/>
</dbReference>
<organism evidence="4 5">
    <name type="scientific">Tritrichomonas musculus</name>
    <dbReference type="NCBI Taxonomy" id="1915356"/>
    <lineage>
        <taxon>Eukaryota</taxon>
        <taxon>Metamonada</taxon>
        <taxon>Parabasalia</taxon>
        <taxon>Tritrichomonadida</taxon>
        <taxon>Tritrichomonadidae</taxon>
        <taxon>Tritrichomonas</taxon>
    </lineage>
</organism>
<evidence type="ECO:0008006" key="6">
    <source>
        <dbReference type="Google" id="ProtNLM"/>
    </source>
</evidence>
<evidence type="ECO:0000313" key="5">
    <source>
        <dbReference type="Proteomes" id="UP001470230"/>
    </source>
</evidence>
<feature type="domain" description="HTH myb-type" evidence="3">
    <location>
        <begin position="136"/>
        <end position="191"/>
    </location>
</feature>
<dbReference type="InterPro" id="IPR001005">
    <property type="entry name" value="SANT/Myb"/>
</dbReference>
<dbReference type="InterPro" id="IPR017930">
    <property type="entry name" value="Myb_dom"/>
</dbReference>
<dbReference type="PANTHER" id="PTHR45614">
    <property type="entry name" value="MYB PROTEIN-RELATED"/>
    <property type="match status" value="1"/>
</dbReference>